<organism evidence="1 2">
    <name type="scientific">Paracandidimonas soli</name>
    <dbReference type="NCBI Taxonomy" id="1917182"/>
    <lineage>
        <taxon>Bacteria</taxon>
        <taxon>Pseudomonadati</taxon>
        <taxon>Pseudomonadota</taxon>
        <taxon>Betaproteobacteria</taxon>
        <taxon>Burkholderiales</taxon>
        <taxon>Alcaligenaceae</taxon>
        <taxon>Paracandidimonas</taxon>
    </lineage>
</organism>
<name>A0A4R3UTE2_9BURK</name>
<accession>A0A4R3UTE2</accession>
<dbReference type="InterPro" id="IPR008767">
    <property type="entry name" value="Phage_SPP1_head-tail_adaptor"/>
</dbReference>
<comment type="caution">
    <text evidence="1">The sequence shown here is derived from an EMBL/GenBank/DDBJ whole genome shotgun (WGS) entry which is preliminary data.</text>
</comment>
<dbReference type="Gene3D" id="2.40.10.270">
    <property type="entry name" value="Bacteriophage SPP1 head-tail adaptor protein"/>
    <property type="match status" value="1"/>
</dbReference>
<dbReference type="EMBL" id="SMBX01000010">
    <property type="protein sequence ID" value="TCU93943.1"/>
    <property type="molecule type" value="Genomic_DNA"/>
</dbReference>
<gene>
    <name evidence="1" type="ORF">EV686_110111</name>
</gene>
<dbReference type="AlphaFoldDB" id="A0A4R3UTE2"/>
<dbReference type="InterPro" id="IPR038666">
    <property type="entry name" value="SSP1_head-tail_sf"/>
</dbReference>
<protein>
    <submittedName>
        <fullName evidence="1">SPP1 family predicted phage head-tail adaptor</fullName>
    </submittedName>
</protein>
<proteinExistence type="predicted"/>
<dbReference type="Proteomes" id="UP000294692">
    <property type="component" value="Unassembled WGS sequence"/>
</dbReference>
<evidence type="ECO:0000313" key="2">
    <source>
        <dbReference type="Proteomes" id="UP000294692"/>
    </source>
</evidence>
<dbReference type="Pfam" id="PF05521">
    <property type="entry name" value="Phage_HCP"/>
    <property type="match status" value="1"/>
</dbReference>
<keyword evidence="2" id="KW-1185">Reference proteome</keyword>
<dbReference type="RefSeq" id="WP_132477981.1">
    <property type="nucleotide sequence ID" value="NZ_JBHRVM010000001.1"/>
</dbReference>
<reference evidence="1 2" key="1">
    <citation type="submission" date="2019-03" db="EMBL/GenBank/DDBJ databases">
        <title>Genomic Encyclopedia of Type Strains, Phase IV (KMG-IV): sequencing the most valuable type-strain genomes for metagenomic binning, comparative biology and taxonomic classification.</title>
        <authorList>
            <person name="Goeker M."/>
        </authorList>
    </citation>
    <scope>NUCLEOTIDE SEQUENCE [LARGE SCALE GENOMIC DNA]</scope>
    <source>
        <strain evidence="1 2">DSM 100048</strain>
    </source>
</reference>
<sequence>MKSRSGVSFPFPESGELDRKVLIRLRSDRPSGYASLVAEYPDNVRRWASLRPVGTAVWSASVQTDERVTHRCIVRYMQGITTDHEVVSRGRLYAVRRCADLQGAGEFLVMDVEEIGDAEVLT</sequence>
<dbReference type="OrthoDB" id="7064770at2"/>
<evidence type="ECO:0000313" key="1">
    <source>
        <dbReference type="EMBL" id="TCU93943.1"/>
    </source>
</evidence>